<feature type="transmembrane region" description="Helical" evidence="1">
    <location>
        <begin position="31"/>
        <end position="48"/>
    </location>
</feature>
<evidence type="ECO:0000313" key="2">
    <source>
        <dbReference type="EMBL" id="RMD77400.1"/>
    </source>
</evidence>
<keyword evidence="1" id="KW-0472">Membrane</keyword>
<accession>A0A3M0YZ02</accession>
<keyword evidence="1" id="KW-1133">Transmembrane helix</keyword>
<dbReference type="Proteomes" id="UP000269410">
    <property type="component" value="Unassembled WGS sequence"/>
</dbReference>
<name>A0A3M0YZ02_9BACT</name>
<keyword evidence="1" id="KW-0812">Transmembrane</keyword>
<evidence type="ECO:0000256" key="1">
    <source>
        <dbReference type="SAM" id="Phobius"/>
    </source>
</evidence>
<organism evidence="2 3">
    <name type="scientific">Candidatus Dojkabacteria bacterium</name>
    <dbReference type="NCBI Taxonomy" id="2099670"/>
    <lineage>
        <taxon>Bacteria</taxon>
        <taxon>Candidatus Dojkabacteria</taxon>
    </lineage>
</organism>
<dbReference type="AlphaFoldDB" id="A0A3M0YZ02"/>
<sequence length="71" mass="8174">MPNFVLKRVIPHSSLEDNKGPRSKKDRKNALSIYMNFYLFHFLLGQAFPKLFGKTILVLSGSRTYSSKNKP</sequence>
<gene>
    <name evidence="2" type="ORF">D6810_01025</name>
</gene>
<evidence type="ECO:0000313" key="3">
    <source>
        <dbReference type="Proteomes" id="UP000269410"/>
    </source>
</evidence>
<comment type="caution">
    <text evidence="2">The sequence shown here is derived from an EMBL/GenBank/DDBJ whole genome shotgun (WGS) entry which is preliminary data.</text>
</comment>
<dbReference type="EMBL" id="RFKV01000036">
    <property type="protein sequence ID" value="RMD77400.1"/>
    <property type="molecule type" value="Genomic_DNA"/>
</dbReference>
<proteinExistence type="predicted"/>
<protein>
    <submittedName>
        <fullName evidence="2">Uncharacterized protein</fullName>
    </submittedName>
</protein>
<reference evidence="2 3" key="1">
    <citation type="submission" date="2018-10" db="EMBL/GenBank/DDBJ databases">
        <title>Thermophilic Lithotrophy and Phototrophy in an Intertidal, Iron-rich, Geothermal Spring.</title>
        <authorList>
            <person name="Ward L.M."/>
            <person name="Idei A."/>
            <person name="Nakagawa M."/>
            <person name="Ueno Y."/>
            <person name="Fischer W."/>
            <person name="Mcglynn S.E."/>
        </authorList>
    </citation>
    <scope>NUCLEOTIDE SEQUENCE [LARGE SCALE GENOMIC DNA]</scope>
    <source>
        <strain evidence="2">J137</strain>
    </source>
</reference>